<dbReference type="AlphaFoldDB" id="A0A7W3IP77"/>
<dbReference type="Gene3D" id="3.90.25.10">
    <property type="entry name" value="UDP-galactose 4-epimerase, domain 1"/>
    <property type="match status" value="1"/>
</dbReference>
<sequence length="340" mass="36835">MTGLQGATVLVTGGAGTIGSTIVEQLLALEGDQRVAEVRVLDNLVRGRRANLRAVAEDPRLNLVVGDLRDRDLVHDLTRGTDVVFHQAAIRITQCAEDPRLALEVLVDGTFTVLEAAAAHRVSRVVAASSASVYGLADSFPTTEDHHPYHNDTFYGAAKSFNEGMLRSFAAMYGLDWVALRYFNVYGPRMDIHGVYTEVLIRWMERIAQGLPPLIFGDGRQTMDFVYTTDIARANLLAATADVSGRVYNIASGVETSLLGLAEAMLEAMDSDLGVDFGPARAVNGVTRRLASTEAARRDLGFEATVGLTDGLRRLVAWWQAERGRDEETSQAPVTAGAAR</sequence>
<dbReference type="InterPro" id="IPR050177">
    <property type="entry name" value="Lipid_A_modif_metabolic_enz"/>
</dbReference>
<dbReference type="EMBL" id="JACGWT010000001">
    <property type="protein sequence ID" value="MBA8792708.1"/>
    <property type="molecule type" value="Genomic_DNA"/>
</dbReference>
<keyword evidence="2" id="KW-0413">Isomerase</keyword>
<dbReference type="Proteomes" id="UP000523079">
    <property type="component" value="Unassembled WGS sequence"/>
</dbReference>
<dbReference type="PANTHER" id="PTHR43245:SF53">
    <property type="entry name" value="EPIMERASE-RELATED"/>
    <property type="match status" value="1"/>
</dbReference>
<name>A0A7W3IP77_9ACTN</name>
<dbReference type="Pfam" id="PF01370">
    <property type="entry name" value="Epimerase"/>
    <property type="match status" value="1"/>
</dbReference>
<dbReference type="GO" id="GO:0003978">
    <property type="term" value="F:UDP-glucose 4-epimerase activity"/>
    <property type="evidence" value="ECO:0007669"/>
    <property type="project" value="UniProtKB-EC"/>
</dbReference>
<keyword evidence="3" id="KW-1185">Reference proteome</keyword>
<gene>
    <name evidence="2" type="ORF">FHX74_000302</name>
</gene>
<dbReference type="RefSeq" id="WP_182558323.1">
    <property type="nucleotide sequence ID" value="NZ_JACGWT010000001.1"/>
</dbReference>
<evidence type="ECO:0000313" key="3">
    <source>
        <dbReference type="Proteomes" id="UP000523079"/>
    </source>
</evidence>
<accession>A0A7W3IP77</accession>
<dbReference type="EC" id="5.1.3.2" evidence="2"/>
<evidence type="ECO:0000313" key="2">
    <source>
        <dbReference type="EMBL" id="MBA8792708.1"/>
    </source>
</evidence>
<dbReference type="Gene3D" id="3.40.50.720">
    <property type="entry name" value="NAD(P)-binding Rossmann-like Domain"/>
    <property type="match status" value="1"/>
</dbReference>
<organism evidence="2 3">
    <name type="scientific">Microlunatus kandeliicorticis</name>
    <dbReference type="NCBI Taxonomy" id="1759536"/>
    <lineage>
        <taxon>Bacteria</taxon>
        <taxon>Bacillati</taxon>
        <taxon>Actinomycetota</taxon>
        <taxon>Actinomycetes</taxon>
        <taxon>Propionibacteriales</taxon>
        <taxon>Propionibacteriaceae</taxon>
        <taxon>Microlunatus</taxon>
    </lineage>
</organism>
<dbReference type="PANTHER" id="PTHR43245">
    <property type="entry name" value="BIFUNCTIONAL POLYMYXIN RESISTANCE PROTEIN ARNA"/>
    <property type="match status" value="1"/>
</dbReference>
<dbReference type="SUPFAM" id="SSF51735">
    <property type="entry name" value="NAD(P)-binding Rossmann-fold domains"/>
    <property type="match status" value="1"/>
</dbReference>
<evidence type="ECO:0000259" key="1">
    <source>
        <dbReference type="Pfam" id="PF01370"/>
    </source>
</evidence>
<comment type="caution">
    <text evidence="2">The sequence shown here is derived from an EMBL/GenBank/DDBJ whole genome shotgun (WGS) entry which is preliminary data.</text>
</comment>
<dbReference type="InterPro" id="IPR001509">
    <property type="entry name" value="Epimerase_deHydtase"/>
</dbReference>
<dbReference type="InterPro" id="IPR036291">
    <property type="entry name" value="NAD(P)-bd_dom_sf"/>
</dbReference>
<protein>
    <submittedName>
        <fullName evidence="2">UDP-glucose 4-epimerase</fullName>
        <ecNumber evidence="2">5.1.3.2</ecNumber>
    </submittedName>
</protein>
<reference evidence="2 3" key="1">
    <citation type="submission" date="2020-07" db="EMBL/GenBank/DDBJ databases">
        <title>Sequencing the genomes of 1000 actinobacteria strains.</title>
        <authorList>
            <person name="Klenk H.-P."/>
        </authorList>
    </citation>
    <scope>NUCLEOTIDE SEQUENCE [LARGE SCALE GENOMIC DNA]</scope>
    <source>
        <strain evidence="2 3">DSM 100723</strain>
    </source>
</reference>
<proteinExistence type="predicted"/>
<feature type="domain" description="NAD-dependent epimerase/dehydratase" evidence="1">
    <location>
        <begin position="9"/>
        <end position="251"/>
    </location>
</feature>